<dbReference type="GO" id="GO:0051015">
    <property type="term" value="F:actin filament binding"/>
    <property type="evidence" value="ECO:0007669"/>
    <property type="project" value="InterPro"/>
</dbReference>
<evidence type="ECO:0000313" key="5">
    <source>
        <dbReference type="EMBL" id="GAA0146802.1"/>
    </source>
</evidence>
<feature type="domain" description="Calponin-homology (CH)" evidence="4">
    <location>
        <begin position="1"/>
        <end position="91"/>
    </location>
</feature>
<feature type="domain" description="Calponin-homology (CH)" evidence="4">
    <location>
        <begin position="113"/>
        <end position="166"/>
    </location>
</feature>
<keyword evidence="3" id="KW-0009">Actin-binding</keyword>
<dbReference type="Pfam" id="PF00307">
    <property type="entry name" value="CH"/>
    <property type="match status" value="1"/>
</dbReference>
<dbReference type="GO" id="GO:0005884">
    <property type="term" value="C:actin filament"/>
    <property type="evidence" value="ECO:0007669"/>
    <property type="project" value="TreeGrafter"/>
</dbReference>
<comment type="caution">
    <text evidence="5">The sequence shown here is derived from an EMBL/GenBank/DDBJ whole genome shotgun (WGS) entry which is preliminary data.</text>
</comment>
<keyword evidence="2" id="KW-0677">Repeat</keyword>
<accession>A0AAV3P9Z8</accession>
<dbReference type="PROSITE" id="PS50021">
    <property type="entry name" value="CH"/>
    <property type="match status" value="2"/>
</dbReference>
<dbReference type="InterPro" id="IPR036872">
    <property type="entry name" value="CH_dom_sf"/>
</dbReference>
<gene>
    <name evidence="5" type="ORF">LIER_06668</name>
</gene>
<comment type="subunit">
    <text evidence="1">Interacts with F-actin.</text>
</comment>
<dbReference type="GO" id="GO:0032432">
    <property type="term" value="C:actin filament bundle"/>
    <property type="evidence" value="ECO:0007669"/>
    <property type="project" value="TreeGrafter"/>
</dbReference>
<dbReference type="PANTHER" id="PTHR19961:SF62">
    <property type="entry name" value="FIMBRIN-1"/>
    <property type="match status" value="1"/>
</dbReference>
<reference evidence="5 6" key="1">
    <citation type="submission" date="2024-01" db="EMBL/GenBank/DDBJ databases">
        <title>The complete chloroplast genome sequence of Lithospermum erythrorhizon: insights into the phylogenetic relationship among Boraginaceae species and the maternal lineages of purple gromwells.</title>
        <authorList>
            <person name="Okada T."/>
            <person name="Watanabe K."/>
        </authorList>
    </citation>
    <scope>NUCLEOTIDE SEQUENCE [LARGE SCALE GENOMIC DNA]</scope>
</reference>
<name>A0AAV3P9Z8_LITER</name>
<dbReference type="AlphaFoldDB" id="A0AAV3P9Z8"/>
<dbReference type="InterPro" id="IPR001715">
    <property type="entry name" value="CH_dom"/>
</dbReference>
<dbReference type="SUPFAM" id="SSF47576">
    <property type="entry name" value="Calponin-homology domain, CH-domain"/>
    <property type="match status" value="1"/>
</dbReference>
<dbReference type="InterPro" id="IPR039959">
    <property type="entry name" value="Fimbrin/Plastin"/>
</dbReference>
<sequence length="166" mass="18942">MNFHLKKAGYNNTFNQFNIDGEAYTYLLNVLAPEHCNPATLDVKDPAERANLLLEHAEKMDCKRYIDPKDIVEGSANLNLAFEAQIFHQRNGLSPDNKKVSFAEMMTDDELISREERCFRLWINSLGTPSYANNLCEDVRNGWTLLEVLDKIHPGSVNKASYNNAF</sequence>
<dbReference type="Proteomes" id="UP001454036">
    <property type="component" value="Unassembled WGS sequence"/>
</dbReference>
<dbReference type="GO" id="GO:0005737">
    <property type="term" value="C:cytoplasm"/>
    <property type="evidence" value="ECO:0007669"/>
    <property type="project" value="TreeGrafter"/>
</dbReference>
<evidence type="ECO:0000256" key="3">
    <source>
        <dbReference type="ARBA" id="ARBA00023203"/>
    </source>
</evidence>
<evidence type="ECO:0000256" key="2">
    <source>
        <dbReference type="ARBA" id="ARBA00022737"/>
    </source>
</evidence>
<evidence type="ECO:0000256" key="1">
    <source>
        <dbReference type="ARBA" id="ARBA00011385"/>
    </source>
</evidence>
<dbReference type="Gene3D" id="1.10.418.10">
    <property type="entry name" value="Calponin-like domain"/>
    <property type="match status" value="2"/>
</dbReference>
<dbReference type="GO" id="GO:0051639">
    <property type="term" value="P:actin filament network formation"/>
    <property type="evidence" value="ECO:0007669"/>
    <property type="project" value="TreeGrafter"/>
</dbReference>
<dbReference type="PANTHER" id="PTHR19961">
    <property type="entry name" value="FIMBRIN/PLASTIN"/>
    <property type="match status" value="1"/>
</dbReference>
<organism evidence="5 6">
    <name type="scientific">Lithospermum erythrorhizon</name>
    <name type="common">Purple gromwell</name>
    <name type="synonym">Lithospermum officinale var. erythrorhizon</name>
    <dbReference type="NCBI Taxonomy" id="34254"/>
    <lineage>
        <taxon>Eukaryota</taxon>
        <taxon>Viridiplantae</taxon>
        <taxon>Streptophyta</taxon>
        <taxon>Embryophyta</taxon>
        <taxon>Tracheophyta</taxon>
        <taxon>Spermatophyta</taxon>
        <taxon>Magnoliopsida</taxon>
        <taxon>eudicotyledons</taxon>
        <taxon>Gunneridae</taxon>
        <taxon>Pentapetalae</taxon>
        <taxon>asterids</taxon>
        <taxon>lamiids</taxon>
        <taxon>Boraginales</taxon>
        <taxon>Boraginaceae</taxon>
        <taxon>Boraginoideae</taxon>
        <taxon>Lithospermeae</taxon>
        <taxon>Lithospermum</taxon>
    </lineage>
</organism>
<proteinExistence type="predicted"/>
<protein>
    <submittedName>
        <fullName evidence="5">Non-motor actin binding protein</fullName>
    </submittedName>
</protein>
<evidence type="ECO:0000313" key="6">
    <source>
        <dbReference type="Proteomes" id="UP001454036"/>
    </source>
</evidence>
<keyword evidence="6" id="KW-1185">Reference proteome</keyword>
<dbReference type="EMBL" id="BAABME010000986">
    <property type="protein sequence ID" value="GAA0146802.1"/>
    <property type="molecule type" value="Genomic_DNA"/>
</dbReference>
<evidence type="ECO:0000259" key="4">
    <source>
        <dbReference type="PROSITE" id="PS50021"/>
    </source>
</evidence>
<dbReference type="GO" id="GO:0051017">
    <property type="term" value="P:actin filament bundle assembly"/>
    <property type="evidence" value="ECO:0007669"/>
    <property type="project" value="InterPro"/>
</dbReference>